<dbReference type="EMBL" id="BK015670">
    <property type="protein sequence ID" value="DAE19239.1"/>
    <property type="molecule type" value="Genomic_DNA"/>
</dbReference>
<name>A0A8S5QJ02_9CAUD</name>
<evidence type="ECO:0000313" key="1">
    <source>
        <dbReference type="EMBL" id="DAE19239.1"/>
    </source>
</evidence>
<sequence>MCSICDLTSPLPLPTVENKRITRQKPHFTPFLLVCRVMSPDKKTARKLLKSHLTAHAIKAN</sequence>
<proteinExistence type="predicted"/>
<protein>
    <submittedName>
        <fullName evidence="1">Uncharacterized protein</fullName>
    </submittedName>
</protein>
<reference evidence="1" key="1">
    <citation type="journal article" date="2021" name="Proc. Natl. Acad. Sci. U.S.A.">
        <title>A Catalog of Tens of Thousands of Viruses from Human Metagenomes Reveals Hidden Associations with Chronic Diseases.</title>
        <authorList>
            <person name="Tisza M.J."/>
            <person name="Buck C.B."/>
        </authorList>
    </citation>
    <scope>NUCLEOTIDE SEQUENCE</scope>
    <source>
        <strain evidence="1">Ct0e511</strain>
    </source>
</reference>
<organism evidence="1">
    <name type="scientific">Myoviridae sp. ct0e511</name>
    <dbReference type="NCBI Taxonomy" id="2825013"/>
    <lineage>
        <taxon>Viruses</taxon>
        <taxon>Duplodnaviria</taxon>
        <taxon>Heunggongvirae</taxon>
        <taxon>Uroviricota</taxon>
        <taxon>Caudoviricetes</taxon>
    </lineage>
</organism>
<accession>A0A8S5QJ02</accession>